<dbReference type="GO" id="GO:0005975">
    <property type="term" value="P:carbohydrate metabolic process"/>
    <property type="evidence" value="ECO:0007669"/>
    <property type="project" value="InterPro"/>
</dbReference>
<evidence type="ECO:0000256" key="1">
    <source>
        <dbReference type="ARBA" id="ARBA00009865"/>
    </source>
</evidence>
<dbReference type="EMBL" id="AJWZ01010461">
    <property type="protein sequence ID" value="EKC48368.1"/>
    <property type="molecule type" value="Genomic_DNA"/>
</dbReference>
<comment type="caution">
    <text evidence="4">The sequence shown here is derived from an EMBL/GenBank/DDBJ whole genome shotgun (WGS) entry which is preliminary data.</text>
</comment>
<dbReference type="PANTHER" id="PTHR42812:SF12">
    <property type="entry name" value="BETA-XYLOSIDASE-RELATED"/>
    <property type="match status" value="1"/>
</dbReference>
<evidence type="ECO:0000313" key="4">
    <source>
        <dbReference type="EMBL" id="EKC48368.1"/>
    </source>
</evidence>
<protein>
    <submittedName>
        <fullName evidence="4">Glycoside hydrolase, family 43</fullName>
        <ecNumber evidence="4">3.2.1.-</ecNumber>
    </submittedName>
</protein>
<keyword evidence="2 4" id="KW-0378">Hydrolase</keyword>
<feature type="non-terminal residue" evidence="4">
    <location>
        <position position="70"/>
    </location>
</feature>
<dbReference type="GO" id="GO:0004553">
    <property type="term" value="F:hydrolase activity, hydrolyzing O-glycosyl compounds"/>
    <property type="evidence" value="ECO:0007669"/>
    <property type="project" value="InterPro"/>
</dbReference>
<dbReference type="Pfam" id="PF04616">
    <property type="entry name" value="Glyco_hydro_43"/>
    <property type="match status" value="1"/>
</dbReference>
<dbReference type="InterPro" id="IPR023296">
    <property type="entry name" value="Glyco_hydro_beta-prop_sf"/>
</dbReference>
<reference evidence="4" key="1">
    <citation type="journal article" date="2013" name="Environ. Microbiol.">
        <title>Microbiota from the distal guts of lean and obese adolescents exhibit partial functional redundancy besides clear differences in community structure.</title>
        <authorList>
            <person name="Ferrer M."/>
            <person name="Ruiz A."/>
            <person name="Lanza F."/>
            <person name="Haange S.B."/>
            <person name="Oberbach A."/>
            <person name="Till H."/>
            <person name="Bargiela R."/>
            <person name="Campoy C."/>
            <person name="Segura M.T."/>
            <person name="Richter M."/>
            <person name="von Bergen M."/>
            <person name="Seifert J."/>
            <person name="Suarez A."/>
        </authorList>
    </citation>
    <scope>NUCLEOTIDE SEQUENCE</scope>
</reference>
<dbReference type="SUPFAM" id="SSF75005">
    <property type="entry name" value="Arabinanase/levansucrase/invertase"/>
    <property type="match status" value="1"/>
</dbReference>
<name>K1RSG2_9ZZZZ</name>
<organism evidence="4">
    <name type="scientific">human gut metagenome</name>
    <dbReference type="NCBI Taxonomy" id="408170"/>
    <lineage>
        <taxon>unclassified sequences</taxon>
        <taxon>metagenomes</taxon>
        <taxon>organismal metagenomes</taxon>
    </lineage>
</organism>
<dbReference type="AlphaFoldDB" id="K1RSG2"/>
<proteinExistence type="inferred from homology"/>
<dbReference type="EC" id="3.2.1.-" evidence="4"/>
<evidence type="ECO:0000256" key="2">
    <source>
        <dbReference type="ARBA" id="ARBA00022801"/>
    </source>
</evidence>
<evidence type="ECO:0000256" key="3">
    <source>
        <dbReference type="ARBA" id="ARBA00023295"/>
    </source>
</evidence>
<dbReference type="PANTHER" id="PTHR42812">
    <property type="entry name" value="BETA-XYLOSIDASE"/>
    <property type="match status" value="1"/>
</dbReference>
<comment type="similarity">
    <text evidence="1">Belongs to the glycosyl hydrolase 43 family.</text>
</comment>
<gene>
    <name evidence="4" type="ORF">OBE_15226</name>
</gene>
<sequence>MKLYDNTTENGQNYRNPVLYMDYSDPDVIRVGEDYYMVASSFTYLPGVPLLHSRDLIHWEQLAWCVEKLP</sequence>
<dbReference type="Gene3D" id="2.115.10.20">
    <property type="entry name" value="Glycosyl hydrolase domain, family 43"/>
    <property type="match status" value="1"/>
</dbReference>
<keyword evidence="3 4" id="KW-0326">Glycosidase</keyword>
<dbReference type="InterPro" id="IPR051795">
    <property type="entry name" value="Glycosyl_Hydrlase_43"/>
</dbReference>
<dbReference type="InterPro" id="IPR006710">
    <property type="entry name" value="Glyco_hydro_43"/>
</dbReference>
<accession>K1RSG2</accession>